<protein>
    <submittedName>
        <fullName evidence="3">ABC-type Fe3+-hydroxamate transport system substrate-binding protein</fullName>
    </submittedName>
</protein>
<keyword evidence="4" id="KW-1185">Reference proteome</keyword>
<dbReference type="EMBL" id="SMFQ01000003">
    <property type="protein sequence ID" value="TCJ87582.1"/>
    <property type="molecule type" value="Genomic_DNA"/>
</dbReference>
<comment type="caution">
    <text evidence="3">The sequence shown here is derived from an EMBL/GenBank/DDBJ whole genome shotgun (WGS) entry which is preliminary data.</text>
</comment>
<evidence type="ECO:0000256" key="1">
    <source>
        <dbReference type="ARBA" id="ARBA00022729"/>
    </source>
</evidence>
<organism evidence="3 4">
    <name type="scientific">Cocleimonas flava</name>
    <dbReference type="NCBI Taxonomy" id="634765"/>
    <lineage>
        <taxon>Bacteria</taxon>
        <taxon>Pseudomonadati</taxon>
        <taxon>Pseudomonadota</taxon>
        <taxon>Gammaproteobacteria</taxon>
        <taxon>Thiotrichales</taxon>
        <taxon>Thiotrichaceae</taxon>
        <taxon>Cocleimonas</taxon>
    </lineage>
</organism>
<dbReference type="AlphaFoldDB" id="A0A4R1F4L1"/>
<dbReference type="InterPro" id="IPR054828">
    <property type="entry name" value="Vit_B12_bind_prot"/>
</dbReference>
<dbReference type="PANTHER" id="PTHR30535:SF35">
    <property type="entry name" value="PERIPLASMIC BINDING PROTEIN"/>
    <property type="match status" value="1"/>
</dbReference>
<dbReference type="SUPFAM" id="SSF53807">
    <property type="entry name" value="Helical backbone' metal receptor"/>
    <property type="match status" value="1"/>
</dbReference>
<sequence>MGETCTLAARPIRIVSLVPSQTELLFDLGLYAEVVGITKFCTDPEDKVKNVKKVGGTKKFNFDVIAELKPDFIIGNKEENYEDGINQLKQDYPVWMSDIVTLDDALDMIRQIGVLVGAETKAKNMADTIHNDMSHLGKGLNKTAAYFIWQKPYMVAGSDTFIDEMMKCCGLQNIFANQDRYPETEIDILQQQKPDVVMLSTEPYPFKESHVEALQKILPDSKVILVDAMYFSWYGSRLLGTADYLRSLKNKLE</sequence>
<feature type="domain" description="Fe/B12 periplasmic-binding" evidence="2">
    <location>
        <begin position="13"/>
        <end position="253"/>
    </location>
</feature>
<evidence type="ECO:0000259" key="2">
    <source>
        <dbReference type="PROSITE" id="PS50983"/>
    </source>
</evidence>
<dbReference type="Pfam" id="PF01497">
    <property type="entry name" value="Peripla_BP_2"/>
    <property type="match status" value="1"/>
</dbReference>
<evidence type="ECO:0000313" key="4">
    <source>
        <dbReference type="Proteomes" id="UP000294887"/>
    </source>
</evidence>
<gene>
    <name evidence="3" type="ORF">EV695_2094</name>
</gene>
<dbReference type="InterPro" id="IPR002491">
    <property type="entry name" value="ABC_transptr_periplasmic_BD"/>
</dbReference>
<dbReference type="RefSeq" id="WP_131905849.1">
    <property type="nucleotide sequence ID" value="NZ_BAAAFU010000004.1"/>
</dbReference>
<evidence type="ECO:0000313" key="3">
    <source>
        <dbReference type="EMBL" id="TCJ87582.1"/>
    </source>
</evidence>
<dbReference type="InterPro" id="IPR050902">
    <property type="entry name" value="ABC_Transporter_SBP"/>
</dbReference>
<dbReference type="PROSITE" id="PS50983">
    <property type="entry name" value="FE_B12_PBP"/>
    <property type="match status" value="1"/>
</dbReference>
<proteinExistence type="predicted"/>
<dbReference type="NCBIfam" id="NF038402">
    <property type="entry name" value="TroA_like"/>
    <property type="match status" value="1"/>
</dbReference>
<dbReference type="OrthoDB" id="6495095at2"/>
<keyword evidence="1" id="KW-0732">Signal</keyword>
<dbReference type="PANTHER" id="PTHR30535">
    <property type="entry name" value="VITAMIN B12-BINDING PROTEIN"/>
    <property type="match status" value="1"/>
</dbReference>
<dbReference type="Gene3D" id="3.40.50.1980">
    <property type="entry name" value="Nitrogenase molybdenum iron protein domain"/>
    <property type="match status" value="2"/>
</dbReference>
<accession>A0A4R1F4L1</accession>
<reference evidence="3 4" key="1">
    <citation type="submission" date="2019-03" db="EMBL/GenBank/DDBJ databases">
        <title>Genomic Encyclopedia of Type Strains, Phase IV (KMG-IV): sequencing the most valuable type-strain genomes for metagenomic binning, comparative biology and taxonomic classification.</title>
        <authorList>
            <person name="Goeker M."/>
        </authorList>
    </citation>
    <scope>NUCLEOTIDE SEQUENCE [LARGE SCALE GENOMIC DNA]</scope>
    <source>
        <strain evidence="3 4">DSM 24830</strain>
    </source>
</reference>
<name>A0A4R1F4L1_9GAMM</name>
<dbReference type="Proteomes" id="UP000294887">
    <property type="component" value="Unassembled WGS sequence"/>
</dbReference>